<dbReference type="Gene3D" id="3.40.47.10">
    <property type="match status" value="1"/>
</dbReference>
<dbReference type="Gene3D" id="3.10.129.110">
    <property type="entry name" value="Polyketide synthase dehydratase"/>
    <property type="match status" value="1"/>
</dbReference>
<dbReference type="InterPro" id="IPR016039">
    <property type="entry name" value="Thiolase-like"/>
</dbReference>
<dbReference type="SUPFAM" id="SSF55048">
    <property type="entry name" value="Probable ACP-binding domain of malonyl-CoA ACP transacylase"/>
    <property type="match status" value="1"/>
</dbReference>
<dbReference type="SUPFAM" id="SSF53901">
    <property type="entry name" value="Thiolase-like"/>
    <property type="match status" value="1"/>
</dbReference>
<feature type="domain" description="Ketosynthase family 3 (KS3)" evidence="8">
    <location>
        <begin position="7"/>
        <end position="421"/>
    </location>
</feature>
<dbReference type="Pfam" id="PF14765">
    <property type="entry name" value="PS-DH"/>
    <property type="match status" value="1"/>
</dbReference>
<dbReference type="Pfam" id="PF00109">
    <property type="entry name" value="ketoacyl-synt"/>
    <property type="match status" value="1"/>
</dbReference>
<dbReference type="InterPro" id="IPR050091">
    <property type="entry name" value="PKS_NRPS_Biosynth_Enz"/>
</dbReference>
<dbReference type="InterPro" id="IPR036291">
    <property type="entry name" value="NAD(P)-bd_dom_sf"/>
</dbReference>
<gene>
    <name evidence="10" type="ORF">MSAN_01205400</name>
</gene>
<dbReference type="InterPro" id="IPR016036">
    <property type="entry name" value="Malonyl_transacylase_ACP-bd"/>
</dbReference>
<dbReference type="SUPFAM" id="SSF53335">
    <property type="entry name" value="S-adenosyl-L-methionine-dependent methyltransferases"/>
    <property type="match status" value="1"/>
</dbReference>
<feature type="region of interest" description="N-terminal hotdog fold" evidence="7">
    <location>
        <begin position="872"/>
        <end position="995"/>
    </location>
</feature>
<dbReference type="Gene3D" id="3.40.366.10">
    <property type="entry name" value="Malonyl-Coenzyme A Acyl Carrier Protein, domain 2"/>
    <property type="match status" value="1"/>
</dbReference>
<dbReference type="InterPro" id="IPR009081">
    <property type="entry name" value="PP-bd_ACP"/>
</dbReference>
<evidence type="ECO:0000256" key="3">
    <source>
        <dbReference type="ARBA" id="ARBA00022553"/>
    </source>
</evidence>
<dbReference type="InterPro" id="IPR016035">
    <property type="entry name" value="Acyl_Trfase/lysoPLipase"/>
</dbReference>
<dbReference type="SUPFAM" id="SSF51735">
    <property type="entry name" value="NAD(P)-binding Rossmann-fold domains"/>
    <property type="match status" value="1"/>
</dbReference>
<dbReference type="PROSITE" id="PS00012">
    <property type="entry name" value="PHOSPHOPANTETHEINE"/>
    <property type="match status" value="1"/>
</dbReference>
<dbReference type="GO" id="GO:0004312">
    <property type="term" value="F:fatty acid synthase activity"/>
    <property type="evidence" value="ECO:0007669"/>
    <property type="project" value="TreeGrafter"/>
</dbReference>
<dbReference type="PANTHER" id="PTHR43775">
    <property type="entry name" value="FATTY ACID SYNTHASE"/>
    <property type="match status" value="1"/>
</dbReference>
<dbReference type="GO" id="GO:0044550">
    <property type="term" value="P:secondary metabolite biosynthetic process"/>
    <property type="evidence" value="ECO:0007669"/>
    <property type="project" value="UniProtKB-ARBA"/>
</dbReference>
<dbReference type="InterPro" id="IPR049551">
    <property type="entry name" value="PKS_DH_C"/>
</dbReference>
<dbReference type="SMART" id="SM00825">
    <property type="entry name" value="PKS_KS"/>
    <property type="match status" value="1"/>
</dbReference>
<dbReference type="SMART" id="SM00827">
    <property type="entry name" value="PKS_AT"/>
    <property type="match status" value="1"/>
</dbReference>
<dbReference type="GO" id="GO:0004315">
    <property type="term" value="F:3-oxoacyl-[acyl-carrier-protein] synthase activity"/>
    <property type="evidence" value="ECO:0007669"/>
    <property type="project" value="InterPro"/>
</dbReference>
<dbReference type="Gene3D" id="3.40.50.1820">
    <property type="entry name" value="alpha/beta hydrolase"/>
    <property type="match status" value="1"/>
</dbReference>
<dbReference type="InterPro" id="IPR013217">
    <property type="entry name" value="Methyltransf_12"/>
</dbReference>
<dbReference type="SUPFAM" id="SSF47336">
    <property type="entry name" value="ACP-like"/>
    <property type="match status" value="1"/>
</dbReference>
<feature type="active site" description="Proton donor; for dehydratase activity" evidence="7">
    <location>
        <position position="1067"/>
    </location>
</feature>
<evidence type="ECO:0000256" key="7">
    <source>
        <dbReference type="PROSITE-ProRule" id="PRU01363"/>
    </source>
</evidence>
<keyword evidence="5" id="KW-0843">Virulence</keyword>
<dbReference type="CDD" id="cd00833">
    <property type="entry name" value="PKS"/>
    <property type="match status" value="1"/>
</dbReference>
<evidence type="ECO:0000256" key="6">
    <source>
        <dbReference type="ARBA" id="ARBA00023268"/>
    </source>
</evidence>
<dbReference type="InterPro" id="IPR001227">
    <property type="entry name" value="Ac_transferase_dom_sf"/>
</dbReference>
<dbReference type="InterPro" id="IPR013968">
    <property type="entry name" value="PKS_KR"/>
</dbReference>
<feature type="region of interest" description="C-terminal hotdog fold" evidence="7">
    <location>
        <begin position="1009"/>
        <end position="1153"/>
    </location>
</feature>
<dbReference type="Pfam" id="PF08242">
    <property type="entry name" value="Methyltransf_12"/>
    <property type="match status" value="1"/>
</dbReference>
<dbReference type="Gene3D" id="3.40.50.150">
    <property type="entry name" value="Vaccinia Virus protein VP39"/>
    <property type="match status" value="1"/>
</dbReference>
<keyword evidence="4" id="KW-0808">Transferase</keyword>
<dbReference type="OrthoDB" id="329835at2759"/>
<dbReference type="Pfam" id="PF00698">
    <property type="entry name" value="Acyl_transf_1"/>
    <property type="match status" value="1"/>
</dbReference>
<dbReference type="SMART" id="SM00826">
    <property type="entry name" value="PKS_DH"/>
    <property type="match status" value="1"/>
</dbReference>
<evidence type="ECO:0000256" key="1">
    <source>
        <dbReference type="ARBA" id="ARBA00005179"/>
    </source>
</evidence>
<proteinExistence type="predicted"/>
<dbReference type="InterPro" id="IPR014031">
    <property type="entry name" value="Ketoacyl_synth_C"/>
</dbReference>
<dbReference type="PROSITE" id="PS52019">
    <property type="entry name" value="PKS_MFAS_DH"/>
    <property type="match status" value="1"/>
</dbReference>
<dbReference type="CDD" id="cd02440">
    <property type="entry name" value="AdoMet_MTases"/>
    <property type="match status" value="1"/>
</dbReference>
<dbReference type="InterPro" id="IPR014043">
    <property type="entry name" value="Acyl_transferase_dom"/>
</dbReference>
<dbReference type="Pfam" id="PF00550">
    <property type="entry name" value="PP-binding"/>
    <property type="match status" value="2"/>
</dbReference>
<dbReference type="InterPro" id="IPR036736">
    <property type="entry name" value="ACP-like_sf"/>
</dbReference>
<dbReference type="InterPro" id="IPR006162">
    <property type="entry name" value="Ppantetheine_attach_site"/>
</dbReference>
<protein>
    <submittedName>
        <fullName evidence="10">Polyketide synthase</fullName>
    </submittedName>
</protein>
<dbReference type="Gene3D" id="3.40.50.720">
    <property type="entry name" value="NAD(P)-binding Rossmann-like Domain"/>
    <property type="match status" value="1"/>
</dbReference>
<evidence type="ECO:0000259" key="8">
    <source>
        <dbReference type="PROSITE" id="PS52004"/>
    </source>
</evidence>
<dbReference type="InterPro" id="IPR020807">
    <property type="entry name" value="PKS_DH"/>
</dbReference>
<keyword evidence="11" id="KW-1185">Reference proteome</keyword>
<dbReference type="InterPro" id="IPR029058">
    <property type="entry name" value="AB_hydrolase_fold"/>
</dbReference>
<feature type="domain" description="PKS/mFAS DH" evidence="9">
    <location>
        <begin position="872"/>
        <end position="1153"/>
    </location>
</feature>
<dbReference type="InterPro" id="IPR014030">
    <property type="entry name" value="Ketoacyl_synth_N"/>
</dbReference>
<dbReference type="Pfam" id="PF02801">
    <property type="entry name" value="Ketoacyl-synt_C"/>
    <property type="match status" value="1"/>
</dbReference>
<dbReference type="EMBL" id="JACAZH010000009">
    <property type="protein sequence ID" value="KAF7358664.1"/>
    <property type="molecule type" value="Genomic_DNA"/>
</dbReference>
<dbReference type="InterPro" id="IPR042104">
    <property type="entry name" value="PKS_dehydratase_sf"/>
</dbReference>
<dbReference type="InterPro" id="IPR057326">
    <property type="entry name" value="KR_dom"/>
</dbReference>
<keyword evidence="3" id="KW-0597">Phosphoprotein</keyword>
<comment type="caution">
    <text evidence="10">The sequence shown here is derived from an EMBL/GenBank/DDBJ whole genome shotgun (WGS) entry which is preliminary data.</text>
</comment>
<dbReference type="PANTHER" id="PTHR43775:SF37">
    <property type="entry name" value="SI:DKEY-61P9.11"/>
    <property type="match status" value="1"/>
</dbReference>
<evidence type="ECO:0000259" key="9">
    <source>
        <dbReference type="PROSITE" id="PS52019"/>
    </source>
</evidence>
<comment type="pathway">
    <text evidence="1">Secondary metabolite biosynthesis.</text>
</comment>
<dbReference type="SUPFAM" id="SSF52151">
    <property type="entry name" value="FabD/lysophospholipase-like"/>
    <property type="match status" value="1"/>
</dbReference>
<evidence type="ECO:0000313" key="11">
    <source>
        <dbReference type="Proteomes" id="UP000623467"/>
    </source>
</evidence>
<evidence type="ECO:0000256" key="2">
    <source>
        <dbReference type="ARBA" id="ARBA00022450"/>
    </source>
</evidence>
<dbReference type="PROSITE" id="PS00606">
    <property type="entry name" value="KS3_1"/>
    <property type="match status" value="1"/>
</dbReference>
<dbReference type="GO" id="GO:0006633">
    <property type="term" value="P:fatty acid biosynthetic process"/>
    <property type="evidence" value="ECO:0007669"/>
    <property type="project" value="InterPro"/>
</dbReference>
<evidence type="ECO:0000256" key="5">
    <source>
        <dbReference type="ARBA" id="ARBA00023026"/>
    </source>
</evidence>
<dbReference type="PROSITE" id="PS52004">
    <property type="entry name" value="KS3_2"/>
    <property type="match status" value="1"/>
</dbReference>
<dbReference type="Pfam" id="PF08659">
    <property type="entry name" value="KR"/>
    <property type="match status" value="1"/>
</dbReference>
<evidence type="ECO:0000256" key="4">
    <source>
        <dbReference type="ARBA" id="ARBA00022679"/>
    </source>
</evidence>
<dbReference type="Proteomes" id="UP000623467">
    <property type="component" value="Unassembled WGS sequence"/>
</dbReference>
<dbReference type="InterPro" id="IPR018201">
    <property type="entry name" value="Ketoacyl_synth_AS"/>
</dbReference>
<dbReference type="Pfam" id="PF21089">
    <property type="entry name" value="PKS_DH_N"/>
    <property type="match status" value="1"/>
</dbReference>
<dbReference type="SUPFAM" id="SSF53474">
    <property type="entry name" value="alpha/beta-Hydrolases"/>
    <property type="match status" value="1"/>
</dbReference>
<keyword evidence="2" id="KW-0596">Phosphopantetheine</keyword>
<feature type="active site" description="Proton acceptor; for dehydratase activity" evidence="7">
    <location>
        <position position="916"/>
    </location>
</feature>
<sequence>MSTAKSQMKIAIVGVAAQLPSGDFSADDLGYRTFLDFLAAKAQAYQPLSADQFTSSEFRAQQNDFKLPAKGTFLKNHDGIDLTAFGISIKDARVMPFATRRLMELSFEALADSGVDYRRQKVGCFMTGSGNFEVSGAVSTGGSFASVPSALANRISYMLDINGPSVHLDTACSSSLTGLHLAIQAIEAGDCHTALVGAAQINRELAEWKNYSLGGVLSPDGIIKPFDARADGFGRGEGAVVVVIKSLDDALRDNDHIYSVILGSYINSTGSMMPLNVPSAVAQKECILGAYARAGKRPTDADFAELHITGTSVGDRIETTAAGEVFSQNLDVGTVKGNIGHLETAAFLASLLKACLILENKSIPPTVNLSVPSPAIQWDQYRLSVPTAMKPLACRSDSGQSIISLSSAGIGGSTGHVVIESPPSRDRSNDLSCGGASVTFLVGALSPKAVAQISQRIRDDCPCATETMRACSVTMSRRARQMPWRTYFTLGSSDPVGIPAASLVPPGPPPIAFIFSGQGPQNFDMGRILFTVFPAFRSTILELNEVYKRVVGESLLETTGLFVTESSCPPLSLSPSGWPVTITVSAIAMLQMALFDLLTSAGVMPSSFAGHSAGETAIIYASGAGSKAMALEIAIARGQAMTATESADVGMASLGCSANVAKQLISRLSGNLEISCFNSPDSVAISGSADLLAQVVSLAQTQGIFAQRLRTMVPGHSSYMDKIKEDYMTRMTDIFTRYPGHHIPKVPVFSTCTGQVRVDEFSPSYFWDNCRNPVLFSTAITNLLDFHGDAPVSPIFLEVSCHPVLSSLIPSHNIPTKSVLCPMRRITRGEAEFDEATQFMETLAQIALLGYNSCEFSGVYGPSDYIQPFMEHPWVYRTIPGPLIHFSDVQHYFPANGPLSTSLSLNERTHPLLAEHVIDGEPILPATGFIEILLEAGAIVLWDVEFLSFVSLSARDSPIVLQRQGSEWSLTSTNPHGSVEKRHARGLMDSFKPTQLPKVLALQPIWDRLPELEMKGFYESLHSLALGSVYRRVVQCHGNPVEAIAQIRGPTPDEPTTHYRLNPILLDACLHVILHPSILRCYDAESMYLPSSLGRFIYHNRSAVTGDWFSHIRRRNWSPDTKSYDIIVTDESGTALCEFYGLQVRRLSVHSRVIRRRLDLVFQPVSLRTTIIKSPNFSHRERQSDEAILYTILDSLAVQMICKSFQKNFVVGDDVSRRRYFDFAKSALLKNTSELSNNIVSEMCIKYPFHFQVTKRIAALHEDVFQSSKTAINALYSDDLMSRFYSSNSRTSTVYPEAARAFSSLIDSLRAGGKHALNILEVGAGTGLLTNYLVEVLQQKPHLLAEYTVTDASYALVAELARTIPYHKITPNIYDLTEDPSRQGLRLDSYDVVVALHVLHAVPDIQFCLSSLKNLLVPGGTLLVIEFDGTSWGEKPGNVWLDCVFGSFPEWFGFEDGRTHCTMAPQTWMDTLQDLGFVNSHASIDGGQNFLFTAQKSDLGEDPILLDDDVGIDSLHILPYSFGKEMELRVRLDNIVNTDHLQLYMVALEGRDADSATGLCATLAREFPFWTLSLAIFESPFHLSQSHQLIARHHGLFERGEPVVYFPREGGPRVLRVVPSPPPTTIPEKHSPVLGDPDHLVINVISSDATTASIYGFVGRVAASHHQSYATGEIVLGITNQKKASSIVVHLGCIASWPSDHQPPAPADFLKLAVTALIRDYLPTRRGRHGICSRVLVATNDEFMTGILRETFGNILVQCDFRDDDPSRAVEFLITDSDTSSRYPHLRHSVPRSGRFIVWDTILCENIAARTWDIAHALELCVPELVAASHLRGHSPHQEISISVPNEFPSPLFRHNKSYIVLGGIGGLGVDLARGARHIVLTSRRGIASLDPQKDIETLSKITYLQSCDQLELQLVKSDATNQNDLSLLVTGLQFPVAGCFQLTLVLADLLFLNQTRETFAAPHDAKLKVFDTFAAAVDVHSLDFYVAFSSFSGLLGLAGQSNYASACTLLEGVLARYPRAFSLVVPAITDAGYLDRAHSDSVDDRIFLASMSSSELWNCLEDGLRKLRDGPPFSRYIPDLDWDSLHAQYTLPRSFHHLLSSSHQQSTPPKVTDSKEEDVLQIVLSVLEVEKDDFEFNRSFLSYGLDSISATKLAAALQPFVQVSQVQLLGGISWAELQLTSRQTGSRSPPAAADYRAARDILTTMLGIEEQDFDGTVPLSSYGLDSLSASKLVAALVPHLPEVTQLKLMGRTTWADLVAAPNAVPGVDRSISAPSAETILEICNGPGIPLIVFPGATGRIDSLLALRAHFSGALFGVQVTDSTPITPFMTHAAFVAQKIREKWPTGPYRLGAFSAASIMAVAVAKVLEESGQEIVQLAFIDGFPLLWLQEETELFLRTQELSASINRTIVSTIDLLRHDPLYGPECEPVAQWEAAFTGRGEATKTHLETLAVTQRLTPPLVQFLLEFYGPETPRSYSDFARSLTRWVSSLRAPLSVIIAEFGLIPTLPEAARETWADLGAHRSTDKEVKQHFIRGVGHYGILGVKETAALLQQF</sequence>
<name>A0A8H6YGQ3_9AGAR</name>
<keyword evidence="6" id="KW-0511">Multifunctional enzyme</keyword>
<reference evidence="10" key="1">
    <citation type="submission" date="2020-05" db="EMBL/GenBank/DDBJ databases">
        <title>Mycena genomes resolve the evolution of fungal bioluminescence.</title>
        <authorList>
            <person name="Tsai I.J."/>
        </authorList>
    </citation>
    <scope>NUCLEOTIDE SEQUENCE</scope>
    <source>
        <strain evidence="10">160909Yilan</strain>
    </source>
</reference>
<dbReference type="Pfam" id="PF16197">
    <property type="entry name" value="KAsynt_C_assoc"/>
    <property type="match status" value="1"/>
</dbReference>
<dbReference type="InterPro" id="IPR020841">
    <property type="entry name" value="PKS_Beta-ketoAc_synthase_dom"/>
</dbReference>
<evidence type="ECO:0000313" key="10">
    <source>
        <dbReference type="EMBL" id="KAF7358664.1"/>
    </source>
</evidence>
<dbReference type="InterPro" id="IPR049900">
    <property type="entry name" value="PKS_mFAS_DH"/>
</dbReference>
<accession>A0A8H6YGQ3</accession>
<dbReference type="InterPro" id="IPR049552">
    <property type="entry name" value="PKS_DH_N"/>
</dbReference>
<dbReference type="InterPro" id="IPR029063">
    <property type="entry name" value="SAM-dependent_MTases_sf"/>
</dbReference>
<organism evidence="10 11">
    <name type="scientific">Mycena sanguinolenta</name>
    <dbReference type="NCBI Taxonomy" id="230812"/>
    <lineage>
        <taxon>Eukaryota</taxon>
        <taxon>Fungi</taxon>
        <taxon>Dikarya</taxon>
        <taxon>Basidiomycota</taxon>
        <taxon>Agaricomycotina</taxon>
        <taxon>Agaricomycetes</taxon>
        <taxon>Agaricomycetidae</taxon>
        <taxon>Agaricales</taxon>
        <taxon>Marasmiineae</taxon>
        <taxon>Mycenaceae</taxon>
        <taxon>Mycena</taxon>
    </lineage>
</organism>
<dbReference type="InterPro" id="IPR032821">
    <property type="entry name" value="PKS_assoc"/>
</dbReference>
<dbReference type="SMART" id="SM00822">
    <property type="entry name" value="PKS_KR"/>
    <property type="match status" value="1"/>
</dbReference>